<proteinExistence type="predicted"/>
<organism evidence="1 2">
    <name type="scientific">Acrasis kona</name>
    <dbReference type="NCBI Taxonomy" id="1008807"/>
    <lineage>
        <taxon>Eukaryota</taxon>
        <taxon>Discoba</taxon>
        <taxon>Heterolobosea</taxon>
        <taxon>Tetramitia</taxon>
        <taxon>Eutetramitia</taxon>
        <taxon>Acrasidae</taxon>
        <taxon>Acrasis</taxon>
    </lineage>
</organism>
<accession>A0AAW2YR96</accession>
<dbReference type="Proteomes" id="UP001431209">
    <property type="component" value="Unassembled WGS sequence"/>
</dbReference>
<comment type="caution">
    <text evidence="1">The sequence shown here is derived from an EMBL/GenBank/DDBJ whole genome shotgun (WGS) entry which is preliminary data.</text>
</comment>
<sequence length="458" mass="52616">MTAKSNMNKKKELDLDISAQLNKIALVYRTTTNIITMISTSLSEALFQEIIQEHGGQISDNKAVVASDSERAYVNVDLACAFYLNNEKDIAHYFYERALKLLGAMAGDVSSINPMTDFNIASCLMRITSYNIHNDNVAVSNICIQKLWNYLQLTSGEENDLSEIQKIRRKMLKHNCLWNAAFVNNVVDCQFLVKTLLKISYFNFKYFYPHVPFDDSYTDFIEKLDIDIMNGRHSEVLSLELLSKCMEFFKNNERSFLYHLLKFCSHGYIIEISVANNELSPETIESADAIINSNMVEMFTHSSLWHPLFCATHAHLALYDRLSSSDDKKYSLVPKLLKERYLLNKCQQHFGFLSGYTQFVDLCTRLNVALEPFGDVDVSLQTHSETLVEDFIMQARLQDVHPQLSMDINEDVAAVGLEEDSKQDVRGFEVEYEQVIPVPVKQKMTNEEVGRYLDMLFF</sequence>
<dbReference type="EMBL" id="JAOPGA020000580">
    <property type="protein sequence ID" value="KAL0479614.1"/>
    <property type="molecule type" value="Genomic_DNA"/>
</dbReference>
<evidence type="ECO:0000313" key="2">
    <source>
        <dbReference type="Proteomes" id="UP001431209"/>
    </source>
</evidence>
<reference evidence="1 2" key="1">
    <citation type="submission" date="2024-03" db="EMBL/GenBank/DDBJ databases">
        <title>The Acrasis kona genome and developmental transcriptomes reveal deep origins of eukaryotic multicellular pathways.</title>
        <authorList>
            <person name="Sheikh S."/>
            <person name="Fu C.-J."/>
            <person name="Brown M.W."/>
            <person name="Baldauf S.L."/>
        </authorList>
    </citation>
    <scope>NUCLEOTIDE SEQUENCE [LARGE SCALE GENOMIC DNA]</scope>
    <source>
        <strain evidence="1 2">ATCC MYA-3509</strain>
    </source>
</reference>
<gene>
    <name evidence="1" type="ORF">AKO1_007716</name>
</gene>
<evidence type="ECO:0000313" key="1">
    <source>
        <dbReference type="EMBL" id="KAL0479614.1"/>
    </source>
</evidence>
<keyword evidence="2" id="KW-1185">Reference proteome</keyword>
<name>A0AAW2YR96_9EUKA</name>
<protein>
    <submittedName>
        <fullName evidence="1">Uncharacterized protein</fullName>
    </submittedName>
</protein>
<dbReference type="AlphaFoldDB" id="A0AAW2YR96"/>